<dbReference type="AlphaFoldDB" id="D1YX32"/>
<feature type="domain" description="DUF7000" evidence="1">
    <location>
        <begin position="11"/>
        <end position="167"/>
    </location>
</feature>
<dbReference type="KEGG" id="mpd:MCP_0932"/>
<dbReference type="OrthoDB" id="148021at2157"/>
<evidence type="ECO:0000259" key="1">
    <source>
        <dbReference type="Pfam" id="PF22526"/>
    </source>
</evidence>
<dbReference type="GeneID" id="8680959"/>
<evidence type="ECO:0000313" key="3">
    <source>
        <dbReference type="Proteomes" id="UP000001882"/>
    </source>
</evidence>
<dbReference type="Pfam" id="PF22526">
    <property type="entry name" value="DUF7000"/>
    <property type="match status" value="1"/>
</dbReference>
<dbReference type="EMBL" id="AP011532">
    <property type="protein sequence ID" value="BAI61004.1"/>
    <property type="molecule type" value="Genomic_DNA"/>
</dbReference>
<sequence length="170" mass="20189">MPDIVKAKPFHEYMNEYRKQVAKGDIKEAYRGLMEYIMDLRSHFQNKYPDYFVSGNIYYGYMDMTYFSFIPESLKQQKLKVAIVFVHDTFRFEVWLAGYNKQVQAKYWKLFKESGWNKYRIPSTTKGADSIIECTLVENPDFSDLDSLTRQIEEGTLEFIKDVEGFLSKQ</sequence>
<dbReference type="Proteomes" id="UP000001882">
    <property type="component" value="Chromosome"/>
</dbReference>
<keyword evidence="3" id="KW-1185">Reference proteome</keyword>
<dbReference type="RefSeq" id="WP_012899683.1">
    <property type="nucleotide sequence ID" value="NC_013665.1"/>
</dbReference>
<gene>
    <name evidence="2" type="ordered locus">MCP_0932</name>
</gene>
<proteinExistence type="predicted"/>
<evidence type="ECO:0000313" key="2">
    <source>
        <dbReference type="EMBL" id="BAI61004.1"/>
    </source>
</evidence>
<protein>
    <recommendedName>
        <fullName evidence="1">DUF7000 domain-containing protein</fullName>
    </recommendedName>
</protein>
<dbReference type="InterPro" id="IPR054269">
    <property type="entry name" value="DUF7000"/>
</dbReference>
<name>D1YX32_METPS</name>
<dbReference type="InParanoid" id="D1YX32"/>
<dbReference type="eggNOG" id="arCOG12320">
    <property type="taxonomic scope" value="Archaea"/>
</dbReference>
<accession>D1YX32</accession>
<reference evidence="2 3" key="2">
    <citation type="journal article" date="2008" name="Int. J. Syst. Evol. Microbiol.">
        <title>Methanocella paludicola gen. nov., sp. nov., a methane-producing archaeon, the first isolate of the lineage 'Rice Cluster I', and proposal of the new archaeal order Methanocellales ord. nov.</title>
        <authorList>
            <person name="Sakai S."/>
            <person name="Imachi H."/>
            <person name="Hanada S."/>
            <person name="Ohashi A."/>
            <person name="Harada H."/>
            <person name="Kamagata Y."/>
        </authorList>
    </citation>
    <scope>NUCLEOTIDE SEQUENCE [LARGE SCALE GENOMIC DNA]</scope>
    <source>
        <strain evidence="3">DSM 17711 / JCM 13418 / NBRC 101707 / SANAE</strain>
    </source>
</reference>
<reference evidence="3" key="3">
    <citation type="journal article" date="2011" name="PLoS ONE">
        <title>Genome sequence of a mesophilic hydrogenotrophic methanogen Methanocella paludicola, the first cultivated representative of the order Methanocellales.</title>
        <authorList>
            <person name="Sakai S."/>
            <person name="Takaki Y."/>
            <person name="Shimamura S."/>
            <person name="Sekine M."/>
            <person name="Tajima T."/>
            <person name="Kosugi H."/>
            <person name="Ichikawa N."/>
            <person name="Tasumi E."/>
            <person name="Hiraki A.T."/>
            <person name="Shimizu A."/>
            <person name="Kato Y."/>
            <person name="Nishiko R."/>
            <person name="Mori K."/>
            <person name="Fujita N."/>
            <person name="Imachi H."/>
            <person name="Takai K."/>
        </authorList>
    </citation>
    <scope>NUCLEOTIDE SEQUENCE [LARGE SCALE GENOMIC DNA]</scope>
    <source>
        <strain evidence="3">DSM 17711 / JCM 13418 / NBRC 101707 / SANAE</strain>
    </source>
</reference>
<organism evidence="2 3">
    <name type="scientific">Methanocella paludicola (strain DSM 17711 / JCM 13418 / NBRC 101707 / SANAE)</name>
    <dbReference type="NCBI Taxonomy" id="304371"/>
    <lineage>
        <taxon>Archaea</taxon>
        <taxon>Methanobacteriati</taxon>
        <taxon>Methanobacteriota</taxon>
        <taxon>Stenosarchaea group</taxon>
        <taxon>Methanomicrobia</taxon>
        <taxon>Methanocellales</taxon>
        <taxon>Methanocellaceae</taxon>
        <taxon>Methanocella</taxon>
    </lineage>
</organism>
<reference evidence="2 3" key="1">
    <citation type="journal article" date="2007" name="Appl. Environ. Microbiol.">
        <title>Isolation of key methanogens for global methane emission from rice paddy fields: a novel isolate affiliated with the clone cluster rice cluster I.</title>
        <authorList>
            <person name="Sakai S."/>
            <person name="Imachi H."/>
            <person name="Sekiguchi Y."/>
            <person name="Ohashi A."/>
            <person name="Harada H."/>
            <person name="Kamagata Y."/>
        </authorList>
    </citation>
    <scope>NUCLEOTIDE SEQUENCE [LARGE SCALE GENOMIC DNA]</scope>
    <source>
        <strain evidence="3">DSM 17711 / JCM 13418 / NBRC 101707 / SANAE</strain>
    </source>
</reference>